<feature type="non-terminal residue" evidence="2">
    <location>
        <position position="153"/>
    </location>
</feature>
<protein>
    <submittedName>
        <fullName evidence="2">Uncharacterized protein</fullName>
    </submittedName>
</protein>
<reference evidence="2" key="1">
    <citation type="submission" date="2018-05" db="EMBL/GenBank/DDBJ databases">
        <authorList>
            <person name="Lanie J.A."/>
            <person name="Ng W.-L."/>
            <person name="Kazmierczak K.M."/>
            <person name="Andrzejewski T.M."/>
            <person name="Davidsen T.M."/>
            <person name="Wayne K.J."/>
            <person name="Tettelin H."/>
            <person name="Glass J.I."/>
            <person name="Rusch D."/>
            <person name="Podicherti R."/>
            <person name="Tsui H.-C.T."/>
            <person name="Winkler M.E."/>
        </authorList>
    </citation>
    <scope>NUCLEOTIDE SEQUENCE</scope>
</reference>
<organism evidence="2">
    <name type="scientific">marine metagenome</name>
    <dbReference type="NCBI Taxonomy" id="408172"/>
    <lineage>
        <taxon>unclassified sequences</taxon>
        <taxon>metagenomes</taxon>
        <taxon>ecological metagenomes</taxon>
    </lineage>
</organism>
<feature type="compositionally biased region" description="Basic and acidic residues" evidence="1">
    <location>
        <begin position="34"/>
        <end position="56"/>
    </location>
</feature>
<dbReference type="AlphaFoldDB" id="A0A383BEE2"/>
<feature type="compositionally biased region" description="Basic and acidic residues" evidence="1">
    <location>
        <begin position="119"/>
        <end position="131"/>
    </location>
</feature>
<feature type="compositionally biased region" description="Basic residues" evidence="1">
    <location>
        <begin position="71"/>
        <end position="118"/>
    </location>
</feature>
<name>A0A383BEE2_9ZZZZ</name>
<feature type="compositionally biased region" description="Basic residues" evidence="1">
    <location>
        <begin position="132"/>
        <end position="153"/>
    </location>
</feature>
<evidence type="ECO:0000256" key="1">
    <source>
        <dbReference type="SAM" id="MobiDB-lite"/>
    </source>
</evidence>
<accession>A0A383BEE2</accession>
<feature type="non-terminal residue" evidence="2">
    <location>
        <position position="1"/>
    </location>
</feature>
<sequence>RRVARQEPGQGHARRRAGRTGHGCPRVSAAGRLGDQRRHDRAEREPRHRHPVDRPLVHPRQTGHDQGAGRPRGHARRHRFCRRARRRKHRKALHCRRRYAQPFRHRGQGVRGAGRGRRQHPDDLYQRDQDLRRHRHRKGGGSHPRRPRRLPRL</sequence>
<gene>
    <name evidence="2" type="ORF">METZ01_LOCUS471400</name>
</gene>
<feature type="region of interest" description="Disordered" evidence="1">
    <location>
        <begin position="1"/>
        <end position="153"/>
    </location>
</feature>
<evidence type="ECO:0000313" key="2">
    <source>
        <dbReference type="EMBL" id="SVE18546.1"/>
    </source>
</evidence>
<dbReference type="EMBL" id="UINC01199899">
    <property type="protein sequence ID" value="SVE18546.1"/>
    <property type="molecule type" value="Genomic_DNA"/>
</dbReference>
<proteinExistence type="predicted"/>